<keyword evidence="2" id="KW-1185">Reference proteome</keyword>
<gene>
    <name evidence="1" type="ORF">CEXT_433321</name>
</gene>
<evidence type="ECO:0000313" key="2">
    <source>
        <dbReference type="Proteomes" id="UP001054945"/>
    </source>
</evidence>
<sequence>MSSNRNTNYYVLLKSVSNLDPGDENPYLITLVENLNHKYEVPSLRCSGILCGAVRSPGRGSTWTHPCCQIRTTSDHRETWKHFGHKFETRFRSCDPHTDAIAGKTNYCRIVWLYGTEQLLNTSVQLRDI</sequence>
<proteinExistence type="predicted"/>
<comment type="caution">
    <text evidence="1">The sequence shown here is derived from an EMBL/GenBank/DDBJ whole genome shotgun (WGS) entry which is preliminary data.</text>
</comment>
<dbReference type="Proteomes" id="UP001054945">
    <property type="component" value="Unassembled WGS sequence"/>
</dbReference>
<dbReference type="AlphaFoldDB" id="A0AAV4MJT8"/>
<protein>
    <submittedName>
        <fullName evidence="1">Uncharacterized protein</fullName>
    </submittedName>
</protein>
<accession>A0AAV4MJT8</accession>
<name>A0AAV4MJT8_CAEEX</name>
<organism evidence="1 2">
    <name type="scientific">Caerostris extrusa</name>
    <name type="common">Bark spider</name>
    <name type="synonym">Caerostris bankana</name>
    <dbReference type="NCBI Taxonomy" id="172846"/>
    <lineage>
        <taxon>Eukaryota</taxon>
        <taxon>Metazoa</taxon>
        <taxon>Ecdysozoa</taxon>
        <taxon>Arthropoda</taxon>
        <taxon>Chelicerata</taxon>
        <taxon>Arachnida</taxon>
        <taxon>Araneae</taxon>
        <taxon>Araneomorphae</taxon>
        <taxon>Entelegynae</taxon>
        <taxon>Araneoidea</taxon>
        <taxon>Araneidae</taxon>
        <taxon>Caerostris</taxon>
    </lineage>
</organism>
<dbReference type="EMBL" id="BPLR01002321">
    <property type="protein sequence ID" value="GIX72497.1"/>
    <property type="molecule type" value="Genomic_DNA"/>
</dbReference>
<evidence type="ECO:0000313" key="1">
    <source>
        <dbReference type="EMBL" id="GIX72497.1"/>
    </source>
</evidence>
<reference evidence="1 2" key="1">
    <citation type="submission" date="2021-06" db="EMBL/GenBank/DDBJ databases">
        <title>Caerostris extrusa draft genome.</title>
        <authorList>
            <person name="Kono N."/>
            <person name="Arakawa K."/>
        </authorList>
    </citation>
    <scope>NUCLEOTIDE SEQUENCE [LARGE SCALE GENOMIC DNA]</scope>
</reference>